<keyword evidence="2" id="KW-0238">DNA-binding</keyword>
<evidence type="ECO:0000256" key="1">
    <source>
        <dbReference type="ARBA" id="ARBA00023015"/>
    </source>
</evidence>
<keyword evidence="7" id="KW-1185">Reference proteome</keyword>
<dbReference type="InterPro" id="IPR050707">
    <property type="entry name" value="HTH_MetabolicPath_Reg"/>
</dbReference>
<name>A0A2T0ANW3_9CLOT</name>
<dbReference type="OrthoDB" id="9791752at2"/>
<keyword evidence="3" id="KW-0804">Transcription</keyword>
<proteinExistence type="predicted"/>
<dbReference type="GO" id="GO:0003677">
    <property type="term" value="F:DNA binding"/>
    <property type="evidence" value="ECO:0007669"/>
    <property type="project" value="UniProtKB-KW"/>
</dbReference>
<reference evidence="6 7" key="1">
    <citation type="submission" date="2018-03" db="EMBL/GenBank/DDBJ databases">
        <title>Genome sequence of Clostridium thermopalmarium DSM 5974.</title>
        <authorList>
            <person name="Poehlein A."/>
            <person name="Daniel R."/>
        </authorList>
    </citation>
    <scope>NUCLEOTIDE SEQUENCE [LARGE SCALE GENOMIC DNA]</scope>
    <source>
        <strain evidence="6 7">DSM 5974</strain>
    </source>
</reference>
<protein>
    <submittedName>
        <fullName evidence="6">Transcriptional regulator KdgR</fullName>
    </submittedName>
</protein>
<feature type="domain" description="IclR-ED" evidence="5">
    <location>
        <begin position="69"/>
        <end position="250"/>
    </location>
</feature>
<keyword evidence="1" id="KW-0805">Transcription regulation</keyword>
<dbReference type="SUPFAM" id="SSF55781">
    <property type="entry name" value="GAF domain-like"/>
    <property type="match status" value="1"/>
</dbReference>
<sequence>MTKNEHRPTSRVLDILELLAFSSGGYTLTEIASAINAPKSSIFPVIHTLLQRKFITIDKQTSKYTIGINTFAVGSSYLENLNVLNFITEEMQLIVDKCLETCQLGVLDKDKVLYIAKVDSPEPIRLISSVGKKLPAYCTALGKALLCDCSLSELLALYPNGLEPYTENTITDFNVLYGQLCDIKKTNIAMDIQEVTDQIQCISVPIRKDKQVVLALGVSIPAYRATSEKFELLERLLLQSKTKIEVLLDRLNIDVSTLNFFS</sequence>
<dbReference type="Gene3D" id="1.10.10.10">
    <property type="entry name" value="Winged helix-like DNA-binding domain superfamily/Winged helix DNA-binding domain"/>
    <property type="match status" value="1"/>
</dbReference>
<organism evidence="6 7">
    <name type="scientific">Clostridium thermopalmarium DSM 5974</name>
    <dbReference type="NCBI Taxonomy" id="1121340"/>
    <lineage>
        <taxon>Bacteria</taxon>
        <taxon>Bacillati</taxon>
        <taxon>Bacillota</taxon>
        <taxon>Clostridia</taxon>
        <taxon>Eubacteriales</taxon>
        <taxon>Clostridiaceae</taxon>
        <taxon>Clostridium</taxon>
    </lineage>
</organism>
<dbReference type="InterPro" id="IPR036390">
    <property type="entry name" value="WH_DNA-bd_sf"/>
</dbReference>
<accession>A0A2T0ANW3</accession>
<dbReference type="Gene3D" id="3.30.450.40">
    <property type="match status" value="1"/>
</dbReference>
<evidence type="ECO:0000313" key="7">
    <source>
        <dbReference type="Proteomes" id="UP000239614"/>
    </source>
</evidence>
<dbReference type="PROSITE" id="PS51077">
    <property type="entry name" value="HTH_ICLR"/>
    <property type="match status" value="1"/>
</dbReference>
<dbReference type="SUPFAM" id="SSF46785">
    <property type="entry name" value="Winged helix' DNA-binding domain"/>
    <property type="match status" value="1"/>
</dbReference>
<dbReference type="AlphaFoldDB" id="A0A2T0ANW3"/>
<dbReference type="Proteomes" id="UP000239614">
    <property type="component" value="Unassembled WGS sequence"/>
</dbReference>
<dbReference type="GO" id="GO:0045892">
    <property type="term" value="P:negative regulation of DNA-templated transcription"/>
    <property type="evidence" value="ECO:0007669"/>
    <property type="project" value="TreeGrafter"/>
</dbReference>
<dbReference type="SMART" id="SM00346">
    <property type="entry name" value="HTH_ICLR"/>
    <property type="match status" value="1"/>
</dbReference>
<dbReference type="PANTHER" id="PTHR30136">
    <property type="entry name" value="HELIX-TURN-HELIX TRANSCRIPTIONAL REGULATOR, ICLR FAMILY"/>
    <property type="match status" value="1"/>
</dbReference>
<dbReference type="PROSITE" id="PS51078">
    <property type="entry name" value="ICLR_ED"/>
    <property type="match status" value="1"/>
</dbReference>
<dbReference type="RefSeq" id="WP_106024631.1">
    <property type="nucleotide sequence ID" value="NZ_PVXN01000054.1"/>
</dbReference>
<feature type="domain" description="HTH iclR-type" evidence="4">
    <location>
        <begin position="6"/>
        <end position="68"/>
    </location>
</feature>
<dbReference type="EMBL" id="PVXN01000054">
    <property type="protein sequence ID" value="PRR70589.1"/>
    <property type="molecule type" value="Genomic_DNA"/>
</dbReference>
<dbReference type="InterPro" id="IPR029016">
    <property type="entry name" value="GAF-like_dom_sf"/>
</dbReference>
<dbReference type="Pfam" id="PF09339">
    <property type="entry name" value="HTH_IclR"/>
    <property type="match status" value="1"/>
</dbReference>
<evidence type="ECO:0000313" key="6">
    <source>
        <dbReference type="EMBL" id="PRR70589.1"/>
    </source>
</evidence>
<dbReference type="GO" id="GO:0003700">
    <property type="term" value="F:DNA-binding transcription factor activity"/>
    <property type="evidence" value="ECO:0007669"/>
    <property type="project" value="TreeGrafter"/>
</dbReference>
<dbReference type="PANTHER" id="PTHR30136:SF24">
    <property type="entry name" value="HTH-TYPE TRANSCRIPTIONAL REPRESSOR ALLR"/>
    <property type="match status" value="1"/>
</dbReference>
<comment type="caution">
    <text evidence="6">The sequence shown here is derived from an EMBL/GenBank/DDBJ whole genome shotgun (WGS) entry which is preliminary data.</text>
</comment>
<dbReference type="InterPro" id="IPR036388">
    <property type="entry name" value="WH-like_DNA-bd_sf"/>
</dbReference>
<dbReference type="InterPro" id="IPR005471">
    <property type="entry name" value="Tscrpt_reg_IclR_N"/>
</dbReference>
<evidence type="ECO:0000259" key="4">
    <source>
        <dbReference type="PROSITE" id="PS51077"/>
    </source>
</evidence>
<evidence type="ECO:0000259" key="5">
    <source>
        <dbReference type="PROSITE" id="PS51078"/>
    </source>
</evidence>
<evidence type="ECO:0000256" key="3">
    <source>
        <dbReference type="ARBA" id="ARBA00023163"/>
    </source>
</evidence>
<dbReference type="Pfam" id="PF01614">
    <property type="entry name" value="IclR_C"/>
    <property type="match status" value="1"/>
</dbReference>
<dbReference type="InterPro" id="IPR014757">
    <property type="entry name" value="Tscrpt_reg_IclR_C"/>
</dbReference>
<gene>
    <name evidence="6" type="primary">kdgR_2</name>
    <name evidence="6" type="ORF">CPAL_22120</name>
</gene>
<evidence type="ECO:0000256" key="2">
    <source>
        <dbReference type="ARBA" id="ARBA00023125"/>
    </source>
</evidence>